<gene>
    <name evidence="1" type="ORF">CEPIT_LOCUS535</name>
</gene>
<protein>
    <submittedName>
        <fullName evidence="1">Uncharacterized protein</fullName>
    </submittedName>
</protein>
<organism evidence="1 2">
    <name type="scientific">Cuscuta epithymum</name>
    <dbReference type="NCBI Taxonomy" id="186058"/>
    <lineage>
        <taxon>Eukaryota</taxon>
        <taxon>Viridiplantae</taxon>
        <taxon>Streptophyta</taxon>
        <taxon>Embryophyta</taxon>
        <taxon>Tracheophyta</taxon>
        <taxon>Spermatophyta</taxon>
        <taxon>Magnoliopsida</taxon>
        <taxon>eudicotyledons</taxon>
        <taxon>Gunneridae</taxon>
        <taxon>Pentapetalae</taxon>
        <taxon>asterids</taxon>
        <taxon>lamiids</taxon>
        <taxon>Solanales</taxon>
        <taxon>Convolvulaceae</taxon>
        <taxon>Cuscuteae</taxon>
        <taxon>Cuscuta</taxon>
        <taxon>Cuscuta subgen. Cuscuta</taxon>
    </lineage>
</organism>
<dbReference type="EMBL" id="CAMAPF010000005">
    <property type="protein sequence ID" value="CAH9053553.1"/>
    <property type="molecule type" value="Genomic_DNA"/>
</dbReference>
<sequence>MSHIKPNKASKYIISWKEIKPTVNGPPKFDSALHPKYNKKAKKAHLKATTTLFKGQKKGQQHMGYTYPSIMRAFKPKYTSLIIFTRIHTKTSTSQLFSTTSWTSTNNSFTWLSRLQIGC</sequence>
<name>A0AAV0BWF6_9ASTE</name>
<evidence type="ECO:0000313" key="2">
    <source>
        <dbReference type="Proteomes" id="UP001152523"/>
    </source>
</evidence>
<comment type="caution">
    <text evidence="1">The sequence shown here is derived from an EMBL/GenBank/DDBJ whole genome shotgun (WGS) entry which is preliminary data.</text>
</comment>
<reference evidence="1" key="1">
    <citation type="submission" date="2022-07" db="EMBL/GenBank/DDBJ databases">
        <authorList>
            <person name="Macas J."/>
            <person name="Novak P."/>
            <person name="Neumann P."/>
        </authorList>
    </citation>
    <scope>NUCLEOTIDE SEQUENCE</scope>
</reference>
<evidence type="ECO:0000313" key="1">
    <source>
        <dbReference type="EMBL" id="CAH9053553.1"/>
    </source>
</evidence>
<keyword evidence="2" id="KW-1185">Reference proteome</keyword>
<dbReference type="AlphaFoldDB" id="A0AAV0BWF6"/>
<accession>A0AAV0BWF6</accession>
<dbReference type="Proteomes" id="UP001152523">
    <property type="component" value="Unassembled WGS sequence"/>
</dbReference>
<proteinExistence type="predicted"/>